<keyword evidence="3" id="KW-1185">Reference proteome</keyword>
<keyword evidence="1" id="KW-0472">Membrane</keyword>
<feature type="transmembrane region" description="Helical" evidence="1">
    <location>
        <begin position="6"/>
        <end position="26"/>
    </location>
</feature>
<evidence type="ECO:0008006" key="4">
    <source>
        <dbReference type="Google" id="ProtNLM"/>
    </source>
</evidence>
<keyword evidence="1" id="KW-0812">Transmembrane</keyword>
<dbReference type="Proteomes" id="UP000254664">
    <property type="component" value="Unassembled WGS sequence"/>
</dbReference>
<dbReference type="EMBL" id="UFWZ01000001">
    <property type="protein sequence ID" value="SUY45002.1"/>
    <property type="molecule type" value="Genomic_DNA"/>
</dbReference>
<dbReference type="AlphaFoldDB" id="A0A381J4B5"/>
<dbReference type="RefSeq" id="WP_115639997.1">
    <property type="nucleotide sequence ID" value="NZ_UFWZ01000001.1"/>
</dbReference>
<evidence type="ECO:0000313" key="3">
    <source>
        <dbReference type="Proteomes" id="UP000254664"/>
    </source>
</evidence>
<dbReference type="OrthoDB" id="2357451at2"/>
<evidence type="ECO:0000313" key="2">
    <source>
        <dbReference type="EMBL" id="SUY45002.1"/>
    </source>
</evidence>
<keyword evidence="1" id="KW-1133">Transmembrane helix</keyword>
<proteinExistence type="predicted"/>
<name>A0A381J4B5_9CLOT</name>
<dbReference type="Pfam" id="PF17428">
    <property type="entry name" value="DUF5412"/>
    <property type="match status" value="1"/>
</dbReference>
<organism evidence="2 3">
    <name type="scientific">Clostridium putrefaciens</name>
    <dbReference type="NCBI Taxonomy" id="99675"/>
    <lineage>
        <taxon>Bacteria</taxon>
        <taxon>Bacillati</taxon>
        <taxon>Bacillota</taxon>
        <taxon>Clostridia</taxon>
        <taxon>Eubacteriales</taxon>
        <taxon>Clostridiaceae</taxon>
        <taxon>Clostridium</taxon>
    </lineage>
</organism>
<evidence type="ECO:0000256" key="1">
    <source>
        <dbReference type="SAM" id="Phobius"/>
    </source>
</evidence>
<dbReference type="InterPro" id="IPR035406">
    <property type="entry name" value="DUF5412"/>
</dbReference>
<protein>
    <recommendedName>
        <fullName evidence="4">DUF5412 domain-containing protein</fullName>
    </recommendedName>
</protein>
<reference evidence="2 3" key="1">
    <citation type="submission" date="2018-06" db="EMBL/GenBank/DDBJ databases">
        <authorList>
            <consortium name="Pathogen Informatics"/>
            <person name="Doyle S."/>
        </authorList>
    </citation>
    <scope>NUCLEOTIDE SEQUENCE [LARGE SCALE GENOMIC DNA]</scope>
    <source>
        <strain evidence="2 3">NCTC9836</strain>
    </source>
</reference>
<accession>A0A381J4B5</accession>
<gene>
    <name evidence="2" type="ORF">NCTC9836_00107</name>
</gene>
<sequence>MKKNKIIFGVVIISIVITILITIISFRNKNSYIDSIGHLPKGEYLSQSTSPNGTYTIRTYLFNGSATVDCAVRGELIINNKNKKPRNIYWEYKIHVSEITWDSDETVIINGHKIDLPNGKYDWRVDS</sequence>